<proteinExistence type="predicted"/>
<dbReference type="InterPro" id="IPR022024">
    <property type="entry name" value="DUF3602"/>
</dbReference>
<name>A0ABR4A6F8_9LECA</name>
<dbReference type="PANTHER" id="PTHR34693">
    <property type="entry name" value="PROTEIN PAR32"/>
    <property type="match status" value="1"/>
</dbReference>
<evidence type="ECO:0000313" key="2">
    <source>
        <dbReference type="EMBL" id="KAL2041405.1"/>
    </source>
</evidence>
<dbReference type="EMBL" id="JBEFKJ010000017">
    <property type="protein sequence ID" value="KAL2041405.1"/>
    <property type="molecule type" value="Genomic_DNA"/>
</dbReference>
<sequence>MSSDPIVSHGRGGAGNIAPDQKSYTDGEIVREGPLGDQGDGAYSSGRGGAGNISSPGLRPTKGKSPGDTDVIPETAMRVGGGEHDRYHVGRGGEGNIHREEGGVLEAKEKGHGHGHKEGLVEKAEKKIEGVLGHKKDGG</sequence>
<dbReference type="Pfam" id="PF12223">
    <property type="entry name" value="DUF3602"/>
    <property type="match status" value="1"/>
</dbReference>
<evidence type="ECO:0000256" key="1">
    <source>
        <dbReference type="SAM" id="MobiDB-lite"/>
    </source>
</evidence>
<evidence type="ECO:0000313" key="3">
    <source>
        <dbReference type="Proteomes" id="UP001590950"/>
    </source>
</evidence>
<comment type="caution">
    <text evidence="2">The sequence shown here is derived from an EMBL/GenBank/DDBJ whole genome shotgun (WGS) entry which is preliminary data.</text>
</comment>
<feature type="compositionally biased region" description="Basic and acidic residues" evidence="1">
    <location>
        <begin position="96"/>
        <end position="139"/>
    </location>
</feature>
<protein>
    <recommendedName>
        <fullName evidence="4">Dehydrin</fullName>
    </recommendedName>
</protein>
<reference evidence="2 3" key="1">
    <citation type="submission" date="2024-09" db="EMBL/GenBank/DDBJ databases">
        <title>Rethinking Asexuality: The Enigmatic Case of Functional Sexual Genes in Lepraria (Stereocaulaceae).</title>
        <authorList>
            <person name="Doellman M."/>
            <person name="Sun Y."/>
            <person name="Barcenas-Pena A."/>
            <person name="Lumbsch H.T."/>
            <person name="Grewe F."/>
        </authorList>
    </citation>
    <scope>NUCLEOTIDE SEQUENCE [LARGE SCALE GENOMIC DNA]</scope>
    <source>
        <strain evidence="2 3">Mercado 3170</strain>
    </source>
</reference>
<accession>A0ABR4A6F8</accession>
<gene>
    <name evidence="2" type="ORF">N7G274_005787</name>
</gene>
<organism evidence="2 3">
    <name type="scientific">Stereocaulon virgatum</name>
    <dbReference type="NCBI Taxonomy" id="373712"/>
    <lineage>
        <taxon>Eukaryota</taxon>
        <taxon>Fungi</taxon>
        <taxon>Dikarya</taxon>
        <taxon>Ascomycota</taxon>
        <taxon>Pezizomycotina</taxon>
        <taxon>Lecanoromycetes</taxon>
        <taxon>OSLEUM clade</taxon>
        <taxon>Lecanoromycetidae</taxon>
        <taxon>Lecanorales</taxon>
        <taxon>Lecanorineae</taxon>
        <taxon>Stereocaulaceae</taxon>
        <taxon>Stereocaulon</taxon>
    </lineage>
</organism>
<evidence type="ECO:0008006" key="4">
    <source>
        <dbReference type="Google" id="ProtNLM"/>
    </source>
</evidence>
<feature type="region of interest" description="Disordered" evidence="1">
    <location>
        <begin position="1"/>
        <end position="139"/>
    </location>
</feature>
<dbReference type="Proteomes" id="UP001590950">
    <property type="component" value="Unassembled WGS sequence"/>
</dbReference>
<dbReference type="InterPro" id="IPR053203">
    <property type="entry name" value="Cisplatin_resist-associated"/>
</dbReference>
<dbReference type="PANTHER" id="PTHR34693:SF3">
    <property type="match status" value="1"/>
</dbReference>
<keyword evidence="3" id="KW-1185">Reference proteome</keyword>